<comment type="subunit">
    <text evidence="3">The cytochrome bc1 complex contains 11 subunits: 3 respiratory subunits (MT-CYB, CYC1 and UQCRFS1), 2 core proteins (UQCRC1 and UQCRC2) and 6 low-molecular weight proteins (UQCRH/QCR6, UQCRB/QCR7, UQCRQ/QCR8, UQCR10/QCR9, UQCR11/QCR10 and a cleavage product of UQCRFS1). This cytochrome bc1 complex then forms a dimer.</text>
</comment>
<feature type="transmembrane region" description="Helical" evidence="20">
    <location>
        <begin position="178"/>
        <end position="200"/>
    </location>
</feature>
<dbReference type="GO" id="GO:0016491">
    <property type="term" value="F:oxidoreductase activity"/>
    <property type="evidence" value="ECO:0007669"/>
    <property type="project" value="UniProtKB-UniRule"/>
</dbReference>
<evidence type="ECO:0000256" key="9">
    <source>
        <dbReference type="ARBA" id="ARBA00022723"/>
    </source>
</evidence>
<dbReference type="Pfam" id="PF00033">
    <property type="entry name" value="Cytochrome_B"/>
    <property type="match status" value="1"/>
</dbReference>
<organism evidence="23">
    <name type="scientific">Chaetodipus arenarius</name>
    <name type="common">Little desert pocket mouse</name>
    <name type="synonym">Perognathus arenarius</name>
    <dbReference type="NCBI Taxonomy" id="142641"/>
    <lineage>
        <taxon>Eukaryota</taxon>
        <taxon>Metazoa</taxon>
        <taxon>Chordata</taxon>
        <taxon>Craniata</taxon>
        <taxon>Vertebrata</taxon>
        <taxon>Euteleostomi</taxon>
        <taxon>Mammalia</taxon>
        <taxon>Eutheria</taxon>
        <taxon>Euarchontoglires</taxon>
        <taxon>Glires</taxon>
        <taxon>Rodentia</taxon>
        <taxon>Castorimorpha</taxon>
        <taxon>Heteromyidae</taxon>
        <taxon>Perognathinae</taxon>
        <taxon>Chaetodipus</taxon>
    </lineage>
</organism>
<comment type="cofactor">
    <cofactor evidence="20">
        <name>heme b</name>
        <dbReference type="ChEBI" id="CHEBI:60344"/>
    </cofactor>
    <text evidence="20">Binds 2 heme groups non-covalently.</text>
</comment>
<evidence type="ECO:0000256" key="15">
    <source>
        <dbReference type="ARBA" id="ARBA00023128"/>
    </source>
</evidence>
<evidence type="ECO:0000256" key="17">
    <source>
        <dbReference type="ARBA" id="ARBA00061233"/>
    </source>
</evidence>
<evidence type="ECO:0000256" key="1">
    <source>
        <dbReference type="ARBA" id="ARBA00002566"/>
    </source>
</evidence>
<keyword evidence="5 20" id="KW-0813">Transport</keyword>
<dbReference type="InterPro" id="IPR048259">
    <property type="entry name" value="Cytochrome_b_N_euk/bac"/>
</dbReference>
<dbReference type="InterPro" id="IPR005798">
    <property type="entry name" value="Cyt_b/b6_C"/>
</dbReference>
<dbReference type="InterPro" id="IPR005797">
    <property type="entry name" value="Cyt_b/b6_N"/>
</dbReference>
<evidence type="ECO:0000259" key="21">
    <source>
        <dbReference type="PROSITE" id="PS51002"/>
    </source>
</evidence>
<dbReference type="InterPro" id="IPR048260">
    <property type="entry name" value="Cytochrome_b_C_euk/bac"/>
</dbReference>
<keyword evidence="12 20" id="KW-1133">Transmembrane helix</keyword>
<evidence type="ECO:0000256" key="7">
    <source>
        <dbReference type="ARBA" id="ARBA00022660"/>
    </source>
</evidence>
<evidence type="ECO:0000256" key="11">
    <source>
        <dbReference type="ARBA" id="ARBA00022982"/>
    </source>
</evidence>
<dbReference type="PANTHER" id="PTHR19271:SF16">
    <property type="entry name" value="CYTOCHROME B"/>
    <property type="match status" value="1"/>
</dbReference>
<evidence type="ECO:0000256" key="20">
    <source>
        <dbReference type="RuleBase" id="RU362117"/>
    </source>
</evidence>
<dbReference type="GO" id="GO:0005743">
    <property type="term" value="C:mitochondrial inner membrane"/>
    <property type="evidence" value="ECO:0007669"/>
    <property type="project" value="UniProtKB-SubCell"/>
</dbReference>
<evidence type="ECO:0000256" key="4">
    <source>
        <dbReference type="ARBA" id="ARBA00013531"/>
    </source>
</evidence>
<dbReference type="GO" id="GO:0008121">
    <property type="term" value="F:quinol-cytochrome-c reductase activity"/>
    <property type="evidence" value="ECO:0007669"/>
    <property type="project" value="InterPro"/>
</dbReference>
<keyword evidence="11 20" id="KW-0249">Electron transport</keyword>
<dbReference type="InterPro" id="IPR016174">
    <property type="entry name" value="Di-haem_cyt_TM"/>
</dbReference>
<dbReference type="PROSITE" id="PS51003">
    <property type="entry name" value="CYTB_CTER"/>
    <property type="match status" value="1"/>
</dbReference>
<protein>
    <recommendedName>
        <fullName evidence="4 20">Cytochrome b</fullName>
    </recommendedName>
</protein>
<feature type="transmembrane region" description="Helical" evidence="20">
    <location>
        <begin position="30"/>
        <end position="56"/>
    </location>
</feature>
<keyword evidence="8 20" id="KW-0812">Transmembrane</keyword>
<geneLocation type="mitochondrion" evidence="23"/>
<comment type="similarity">
    <text evidence="17 20">Belongs to the cytochrome b family.</text>
</comment>
<evidence type="ECO:0000259" key="22">
    <source>
        <dbReference type="PROSITE" id="PS51003"/>
    </source>
</evidence>
<feature type="transmembrane region" description="Helical" evidence="20">
    <location>
        <begin position="140"/>
        <end position="158"/>
    </location>
</feature>
<comment type="function">
    <text evidence="1 20">Component of the ubiquinol-cytochrome c reductase complex (complex III or cytochrome b-c1 complex) that is part of the mitochondrial respiratory chain. The b-c1 complex mediates electron transfer from ubiquinol to cytochrome c. Contributes to the generation of a proton gradient across the mitochondrial membrane that is then used for ATP synthesis.</text>
</comment>
<dbReference type="GO" id="GO:0045275">
    <property type="term" value="C:respiratory chain complex III"/>
    <property type="evidence" value="ECO:0007669"/>
    <property type="project" value="InterPro"/>
</dbReference>
<evidence type="ECO:0000256" key="6">
    <source>
        <dbReference type="ARBA" id="ARBA00022617"/>
    </source>
</evidence>
<evidence type="ECO:0000313" key="23">
    <source>
        <dbReference type="EMBL" id="ADF28819.1"/>
    </source>
</evidence>
<sequence>MTILRKSHPLMKMVNHAFIDLPAPSNISGWWNFGSLLGLCLIIQIASGLFLAMHYTSDTITAFSSVAHICRDVNYGWLIRYIHANGASLFFICLYLHIGRGIYYGSYMYKETWNIGIILLFLTMATAFMGYVLPWGQMSFWGATVITNLLSAIPYVGPTLVEWIWGGFSVDKATLTRFFAFHFILPFIIAATAMVHLLFLHETGSNNPLGIPSDSDKIPFHPYYTFKDLLGMIIILASFLSFVLFFPDLLGDPDNYSPANPLNTPPHIKPEWYFLFAYAILRSIPNKLGGVIALVLSILILALFPLLHTANQRSMMFRPISQFLFWTLVSDLFILTWIGGQPVEPPFIIIGQIASILYFSIILIFLPIAGLIENKILKW</sequence>
<feature type="transmembrane region" description="Helical" evidence="20">
    <location>
        <begin position="77"/>
        <end position="98"/>
    </location>
</feature>
<keyword evidence="14" id="KW-0830">Ubiquinone</keyword>
<keyword evidence="10" id="KW-0999">Mitochondrion inner membrane</keyword>
<feature type="binding site" description="axial binding residue" evidence="19">
    <location>
        <position position="83"/>
    </location>
    <ligand>
        <name>heme b</name>
        <dbReference type="ChEBI" id="CHEBI:60344"/>
        <label>b562</label>
    </ligand>
    <ligandPart>
        <name>Fe</name>
        <dbReference type="ChEBI" id="CHEBI:18248"/>
    </ligandPart>
</feature>
<proteinExistence type="inferred from homology"/>
<evidence type="ECO:0000256" key="10">
    <source>
        <dbReference type="ARBA" id="ARBA00022792"/>
    </source>
</evidence>
<keyword evidence="9 19" id="KW-0479">Metal-binding</keyword>
<feature type="transmembrane region" description="Helical" evidence="20">
    <location>
        <begin position="113"/>
        <end position="133"/>
    </location>
</feature>
<dbReference type="FunFam" id="1.20.810.10:FF:000002">
    <property type="entry name" value="Cytochrome b"/>
    <property type="match status" value="1"/>
</dbReference>
<evidence type="ECO:0000256" key="2">
    <source>
        <dbReference type="ARBA" id="ARBA00004448"/>
    </source>
</evidence>
<evidence type="ECO:0000256" key="14">
    <source>
        <dbReference type="ARBA" id="ARBA00023075"/>
    </source>
</evidence>
<keyword evidence="6 19" id="KW-0349">Heme</keyword>
<feature type="binding site" description="axial binding residue" evidence="19">
    <location>
        <position position="97"/>
    </location>
    <ligand>
        <name>heme b</name>
        <dbReference type="ChEBI" id="CHEBI:60344"/>
        <label>b566</label>
    </ligand>
    <ligandPart>
        <name>Fe</name>
        <dbReference type="ChEBI" id="CHEBI:18248"/>
    </ligandPart>
</feature>
<dbReference type="SUPFAM" id="SSF81648">
    <property type="entry name" value="a domain/subunit of cytochrome bc1 complex (Ubiquinol-cytochrome c reductase)"/>
    <property type="match status" value="1"/>
</dbReference>
<evidence type="ECO:0000256" key="19">
    <source>
        <dbReference type="PIRSR" id="PIRSR038885-2"/>
    </source>
</evidence>
<dbReference type="InterPro" id="IPR027387">
    <property type="entry name" value="Cytb/b6-like_sf"/>
</dbReference>
<dbReference type="EMBL" id="GQ241431">
    <property type="protein sequence ID" value="ADF28819.1"/>
    <property type="molecule type" value="Genomic_DNA"/>
</dbReference>
<evidence type="ECO:0000256" key="16">
    <source>
        <dbReference type="ARBA" id="ARBA00023136"/>
    </source>
</evidence>
<dbReference type="GO" id="GO:0006122">
    <property type="term" value="P:mitochondrial electron transport, ubiquinol to cytochrome c"/>
    <property type="evidence" value="ECO:0007669"/>
    <property type="project" value="TreeGrafter"/>
</dbReference>
<comment type="subcellular location">
    <subcellularLocation>
        <location evidence="2">Mitochondrion inner membrane</location>
        <topology evidence="2">Multi-pass membrane protein</topology>
    </subcellularLocation>
</comment>
<dbReference type="PANTHER" id="PTHR19271">
    <property type="entry name" value="CYTOCHROME B"/>
    <property type="match status" value="1"/>
</dbReference>
<dbReference type="CDD" id="cd00290">
    <property type="entry name" value="cytochrome_b_C"/>
    <property type="match status" value="1"/>
</dbReference>
<evidence type="ECO:0000256" key="12">
    <source>
        <dbReference type="ARBA" id="ARBA00022989"/>
    </source>
</evidence>
<feature type="transmembrane region" description="Helical" evidence="20">
    <location>
        <begin position="346"/>
        <end position="372"/>
    </location>
</feature>
<dbReference type="PIRSF" id="PIRSF038885">
    <property type="entry name" value="COB"/>
    <property type="match status" value="1"/>
</dbReference>
<feature type="domain" description="Cytochrome b/b6 N-terminal region profile" evidence="21">
    <location>
        <begin position="1"/>
        <end position="209"/>
    </location>
</feature>
<keyword evidence="7 20" id="KW-0679">Respiratory chain</keyword>
<dbReference type="PROSITE" id="PS51002">
    <property type="entry name" value="CYTB_NTER"/>
    <property type="match status" value="1"/>
</dbReference>
<keyword evidence="16 20" id="KW-0472">Membrane</keyword>
<evidence type="ECO:0000256" key="8">
    <source>
        <dbReference type="ARBA" id="ARBA00022692"/>
    </source>
</evidence>
<feature type="domain" description="Cytochrome b/b6 C-terminal region profile" evidence="22">
    <location>
        <begin position="210"/>
        <end position="379"/>
    </location>
</feature>
<dbReference type="InterPro" id="IPR036150">
    <property type="entry name" value="Cyt_b/b6_C_sf"/>
</dbReference>
<dbReference type="Gene3D" id="1.20.810.10">
    <property type="entry name" value="Cytochrome Bc1 Complex, Chain C"/>
    <property type="match status" value="1"/>
</dbReference>
<feature type="binding site" description="axial binding residue" evidence="19">
    <location>
        <position position="182"/>
    </location>
    <ligand>
        <name>heme b</name>
        <dbReference type="ChEBI" id="CHEBI:60344"/>
        <label>b562</label>
    </ligand>
    <ligandPart>
        <name>Fe</name>
        <dbReference type="ChEBI" id="CHEBI:18248"/>
    </ligandPart>
</feature>
<accession>D8UVI7</accession>
<dbReference type="SUPFAM" id="SSF81342">
    <property type="entry name" value="Transmembrane di-heme cytochromes"/>
    <property type="match status" value="1"/>
</dbReference>
<feature type="binding site" evidence="18">
    <location>
        <position position="201"/>
    </location>
    <ligand>
        <name>a ubiquinone</name>
        <dbReference type="ChEBI" id="CHEBI:16389"/>
    </ligand>
</feature>
<dbReference type="GO" id="GO:0046872">
    <property type="term" value="F:metal ion binding"/>
    <property type="evidence" value="ECO:0007669"/>
    <property type="project" value="UniProtKB-UniRule"/>
</dbReference>
<comment type="cofactor">
    <cofactor evidence="19">
        <name>heme</name>
        <dbReference type="ChEBI" id="CHEBI:30413"/>
    </cofactor>
    <text evidence="19">Binds 2 heme groups non-covalently.</text>
</comment>
<name>D8UVI7_CHAAB</name>
<feature type="transmembrane region" description="Helical" evidence="20">
    <location>
        <begin position="320"/>
        <end position="340"/>
    </location>
</feature>
<evidence type="ECO:0000256" key="3">
    <source>
        <dbReference type="ARBA" id="ARBA00011088"/>
    </source>
</evidence>
<dbReference type="Pfam" id="PF00032">
    <property type="entry name" value="Cytochrom_B_C"/>
    <property type="match status" value="1"/>
</dbReference>
<reference evidence="23" key="1">
    <citation type="journal article" date="2011" name="Zool. J. Linn. Soc.">
        <title>Revision of Chaetodipus arenarius (Rodentia: Heteromyidae).</title>
        <authorList>
            <person name="Alvarez-Castaneda S.T."/>
            <person name="Rios E."/>
        </authorList>
    </citation>
    <scope>NUCLEOTIDE SEQUENCE</scope>
</reference>
<keyword evidence="15 20" id="KW-0496">Mitochondrion</keyword>
<evidence type="ECO:0000256" key="13">
    <source>
        <dbReference type="ARBA" id="ARBA00023004"/>
    </source>
</evidence>
<dbReference type="InterPro" id="IPR030689">
    <property type="entry name" value="Cytochrome_b"/>
</dbReference>
<keyword evidence="13 19" id="KW-0408">Iron</keyword>
<evidence type="ECO:0000256" key="18">
    <source>
        <dbReference type="PIRSR" id="PIRSR038885-1"/>
    </source>
</evidence>
<dbReference type="CDD" id="cd00284">
    <property type="entry name" value="Cytochrome_b_N"/>
    <property type="match status" value="1"/>
</dbReference>
<feature type="transmembrane region" description="Helical" evidence="20">
    <location>
        <begin position="288"/>
        <end position="308"/>
    </location>
</feature>
<evidence type="ECO:0000256" key="5">
    <source>
        <dbReference type="ARBA" id="ARBA00022448"/>
    </source>
</evidence>
<dbReference type="AlphaFoldDB" id="D8UVI7"/>
<feature type="transmembrane region" description="Helical" evidence="20">
    <location>
        <begin position="229"/>
        <end position="247"/>
    </location>
</feature>
<gene>
    <name evidence="23" type="primary">cytb</name>
</gene>
<feature type="binding site" description="axial binding residue" evidence="19">
    <location>
        <position position="196"/>
    </location>
    <ligand>
        <name>heme b</name>
        <dbReference type="ChEBI" id="CHEBI:60344"/>
        <label>b566</label>
    </ligand>
    <ligandPart>
        <name>Fe</name>
        <dbReference type="ChEBI" id="CHEBI:18248"/>
    </ligandPart>
</feature>